<dbReference type="Pfam" id="PF13377">
    <property type="entry name" value="Peripla_BP_3"/>
    <property type="match status" value="1"/>
</dbReference>
<evidence type="ECO:0000256" key="3">
    <source>
        <dbReference type="ARBA" id="ARBA00023163"/>
    </source>
</evidence>
<organism evidence="5 6">
    <name type="scientific">Pseudoponticoccus marisrubri</name>
    <dbReference type="NCBI Taxonomy" id="1685382"/>
    <lineage>
        <taxon>Bacteria</taxon>
        <taxon>Pseudomonadati</taxon>
        <taxon>Pseudomonadota</taxon>
        <taxon>Alphaproteobacteria</taxon>
        <taxon>Rhodobacterales</taxon>
        <taxon>Roseobacteraceae</taxon>
        <taxon>Pseudoponticoccus</taxon>
    </lineage>
</organism>
<dbReference type="Proteomes" id="UP000054396">
    <property type="component" value="Unassembled WGS sequence"/>
</dbReference>
<dbReference type="SUPFAM" id="SSF53822">
    <property type="entry name" value="Periplasmic binding protein-like I"/>
    <property type="match status" value="1"/>
</dbReference>
<evidence type="ECO:0000259" key="4">
    <source>
        <dbReference type="PROSITE" id="PS50932"/>
    </source>
</evidence>
<dbReference type="CDD" id="cd01392">
    <property type="entry name" value="HTH_LacI"/>
    <property type="match status" value="1"/>
</dbReference>
<dbReference type="InterPro" id="IPR028082">
    <property type="entry name" value="Peripla_BP_I"/>
</dbReference>
<dbReference type="PANTHER" id="PTHR30146">
    <property type="entry name" value="LACI-RELATED TRANSCRIPTIONAL REPRESSOR"/>
    <property type="match status" value="1"/>
</dbReference>
<feature type="domain" description="HTH lacI-type" evidence="4">
    <location>
        <begin position="1"/>
        <end position="55"/>
    </location>
</feature>
<dbReference type="STRING" id="1685382.AVJ23_04610"/>
<sequence>MNLKELSQHLNLSQTTVSRALNGYPEVSEATRARVKEAALRMGYSPNARAKGLATGRAQAIGHVLPVSTQNEMVNPVFGDFLAGAGESYARAGYEVMISLADDTAEERAYRALRNSGNVDGLIVHAPRRQDPRIPLLTELGLPFVVHGRSTETEIPYSWVDTNNRRAFRRATEFLLDLNHRRIALINGIEHLDFALRRREGYAEALTARGLQTDPALMCSEEMTEIYGYRAARRMLAGDDPPTAFLVSSMITAIGVRRAVHELGLELGLDISVITHDDDLGYLKNGHDVPIFTATRSSVRAAGRQAAEMLLKLIDRPESGPMSHRFEAELIIGASTGPAHERMP</sequence>
<dbReference type="SMART" id="SM00354">
    <property type="entry name" value="HTH_LACI"/>
    <property type="match status" value="1"/>
</dbReference>
<reference evidence="5 6" key="1">
    <citation type="submission" date="2015-12" db="EMBL/GenBank/DDBJ databases">
        <authorList>
            <person name="Shamseldin A."/>
            <person name="Moawad H."/>
            <person name="Abd El-Rahim W.M."/>
            <person name="Sadowsky M.J."/>
        </authorList>
    </citation>
    <scope>NUCLEOTIDE SEQUENCE [LARGE SCALE GENOMIC DNA]</scope>
    <source>
        <strain evidence="5 6">SJ5A-1</strain>
    </source>
</reference>
<dbReference type="GO" id="GO:0000976">
    <property type="term" value="F:transcription cis-regulatory region binding"/>
    <property type="evidence" value="ECO:0007669"/>
    <property type="project" value="TreeGrafter"/>
</dbReference>
<dbReference type="AlphaFoldDB" id="A0A0W7WMP9"/>
<keyword evidence="6" id="KW-1185">Reference proteome</keyword>
<protein>
    <submittedName>
        <fullName evidence="5">LacI family transcriptional regulator</fullName>
    </submittedName>
</protein>
<proteinExistence type="predicted"/>
<accession>A0A0W7WMP9</accession>
<keyword evidence="3" id="KW-0804">Transcription</keyword>
<dbReference type="GO" id="GO:0003700">
    <property type="term" value="F:DNA-binding transcription factor activity"/>
    <property type="evidence" value="ECO:0007669"/>
    <property type="project" value="TreeGrafter"/>
</dbReference>
<evidence type="ECO:0000256" key="1">
    <source>
        <dbReference type="ARBA" id="ARBA00023015"/>
    </source>
</evidence>
<dbReference type="InterPro" id="IPR010982">
    <property type="entry name" value="Lambda_DNA-bd_dom_sf"/>
</dbReference>
<dbReference type="Gene3D" id="1.10.260.40">
    <property type="entry name" value="lambda repressor-like DNA-binding domains"/>
    <property type="match status" value="1"/>
</dbReference>
<name>A0A0W7WMP9_9RHOB</name>
<keyword evidence="1" id="KW-0805">Transcription regulation</keyword>
<evidence type="ECO:0000313" key="5">
    <source>
        <dbReference type="EMBL" id="KUF11869.1"/>
    </source>
</evidence>
<dbReference type="OrthoDB" id="234496at2"/>
<evidence type="ECO:0000313" key="6">
    <source>
        <dbReference type="Proteomes" id="UP000054396"/>
    </source>
</evidence>
<dbReference type="Gene3D" id="3.40.50.2300">
    <property type="match status" value="2"/>
</dbReference>
<gene>
    <name evidence="5" type="ORF">AVJ23_04610</name>
</gene>
<dbReference type="CDD" id="cd20010">
    <property type="entry name" value="PBP1_AglR-like"/>
    <property type="match status" value="1"/>
</dbReference>
<dbReference type="EMBL" id="LPXO01000002">
    <property type="protein sequence ID" value="KUF11869.1"/>
    <property type="molecule type" value="Genomic_DNA"/>
</dbReference>
<evidence type="ECO:0000256" key="2">
    <source>
        <dbReference type="ARBA" id="ARBA00023125"/>
    </source>
</evidence>
<dbReference type="InterPro" id="IPR000843">
    <property type="entry name" value="HTH_LacI"/>
</dbReference>
<comment type="caution">
    <text evidence="5">The sequence shown here is derived from an EMBL/GenBank/DDBJ whole genome shotgun (WGS) entry which is preliminary data.</text>
</comment>
<dbReference type="PROSITE" id="PS50932">
    <property type="entry name" value="HTH_LACI_2"/>
    <property type="match status" value="1"/>
</dbReference>
<dbReference type="RefSeq" id="WP_058860986.1">
    <property type="nucleotide sequence ID" value="NZ_LPXO01000002.1"/>
</dbReference>
<dbReference type="PANTHER" id="PTHR30146:SF155">
    <property type="entry name" value="ALANINE RACEMASE"/>
    <property type="match status" value="1"/>
</dbReference>
<dbReference type="InterPro" id="IPR046335">
    <property type="entry name" value="LacI/GalR-like_sensor"/>
</dbReference>
<dbReference type="SUPFAM" id="SSF47413">
    <property type="entry name" value="lambda repressor-like DNA-binding domains"/>
    <property type="match status" value="1"/>
</dbReference>
<keyword evidence="2" id="KW-0238">DNA-binding</keyword>
<dbReference type="Pfam" id="PF00356">
    <property type="entry name" value="LacI"/>
    <property type="match status" value="1"/>
</dbReference>